<dbReference type="Proteomes" id="UP001596022">
    <property type="component" value="Unassembled WGS sequence"/>
</dbReference>
<dbReference type="EMBL" id="JBHSFW010000025">
    <property type="protein sequence ID" value="MFC4620512.1"/>
    <property type="molecule type" value="Genomic_DNA"/>
</dbReference>
<evidence type="ECO:0000256" key="1">
    <source>
        <dbReference type="SAM" id="MobiDB-lite"/>
    </source>
</evidence>
<accession>A0ABV9GRA3</accession>
<feature type="compositionally biased region" description="Polar residues" evidence="1">
    <location>
        <begin position="8"/>
        <end position="17"/>
    </location>
</feature>
<proteinExistence type="predicted"/>
<feature type="region of interest" description="Disordered" evidence="1">
    <location>
        <begin position="1"/>
        <end position="50"/>
    </location>
</feature>
<gene>
    <name evidence="2" type="ORF">ACFO4N_17615</name>
</gene>
<sequence length="50" mass="5742">MVNKEKAFNNQFKTTGRSGEHKNGRLAQMKNHNSEGSDLPNEYMTKKDET</sequence>
<evidence type="ECO:0000313" key="3">
    <source>
        <dbReference type="Proteomes" id="UP001596022"/>
    </source>
</evidence>
<organism evidence="2 3">
    <name type="scientific">Camelliibacillus cellulosilyticus</name>
    <dbReference type="NCBI Taxonomy" id="2174486"/>
    <lineage>
        <taxon>Bacteria</taxon>
        <taxon>Bacillati</taxon>
        <taxon>Bacillota</taxon>
        <taxon>Bacilli</taxon>
        <taxon>Bacillales</taxon>
        <taxon>Sporolactobacillaceae</taxon>
        <taxon>Camelliibacillus</taxon>
    </lineage>
</organism>
<comment type="caution">
    <text evidence="2">The sequence shown here is derived from an EMBL/GenBank/DDBJ whole genome shotgun (WGS) entry which is preliminary data.</text>
</comment>
<evidence type="ECO:0000313" key="2">
    <source>
        <dbReference type="EMBL" id="MFC4620512.1"/>
    </source>
</evidence>
<protein>
    <submittedName>
        <fullName evidence="2">Uncharacterized protein</fullName>
    </submittedName>
</protein>
<keyword evidence="3" id="KW-1185">Reference proteome</keyword>
<name>A0ABV9GRA3_9BACL</name>
<dbReference type="RefSeq" id="WP_376847625.1">
    <property type="nucleotide sequence ID" value="NZ_JBHSFW010000025.1"/>
</dbReference>
<reference evidence="3" key="1">
    <citation type="journal article" date="2019" name="Int. J. Syst. Evol. Microbiol.">
        <title>The Global Catalogue of Microorganisms (GCM) 10K type strain sequencing project: providing services to taxonomists for standard genome sequencing and annotation.</title>
        <authorList>
            <consortium name="The Broad Institute Genomics Platform"/>
            <consortium name="The Broad Institute Genome Sequencing Center for Infectious Disease"/>
            <person name="Wu L."/>
            <person name="Ma J."/>
        </authorList>
    </citation>
    <scope>NUCLEOTIDE SEQUENCE [LARGE SCALE GENOMIC DNA]</scope>
    <source>
        <strain evidence="3">CGMCC 1.16306</strain>
    </source>
</reference>